<dbReference type="Proteomes" id="UP001057402">
    <property type="component" value="Chromosome 5"/>
</dbReference>
<gene>
    <name evidence="1" type="ORF">MLD38_019446</name>
</gene>
<protein>
    <submittedName>
        <fullName evidence="1">Uncharacterized protein</fullName>
    </submittedName>
</protein>
<accession>A0ACB9QXK9</accession>
<reference evidence="2" key="1">
    <citation type="journal article" date="2023" name="Front. Plant Sci.">
        <title>Chromosomal-level genome assembly of Melastoma candidum provides insights into trichome evolution.</title>
        <authorList>
            <person name="Zhong Y."/>
            <person name="Wu W."/>
            <person name="Sun C."/>
            <person name="Zou P."/>
            <person name="Liu Y."/>
            <person name="Dai S."/>
            <person name="Zhou R."/>
        </authorList>
    </citation>
    <scope>NUCLEOTIDE SEQUENCE [LARGE SCALE GENOMIC DNA]</scope>
</reference>
<proteinExistence type="predicted"/>
<evidence type="ECO:0000313" key="1">
    <source>
        <dbReference type="EMBL" id="KAI4371180.1"/>
    </source>
</evidence>
<keyword evidence="2" id="KW-1185">Reference proteome</keyword>
<sequence length="708" mass="79796">MGEKKPELKLKELGTKLASLPPSSHDSLSSLLEQAATYLSKLGQSPSAKTLEAIQPFLNAIVKPELLKHEDKDVKLLVAACLCEITRITAPDAPYTDDILKDTFELIVGTFSELGDTAGSSFGRRVAILEMLARYRSCVVMLDLECDDLVHEMFTTFLAVASEALPESVISSMHKIMTVLIDESEDVQEDLVLVLLSALGQKKDDVSKASRRLAMKQARNVKEIDYHDVIYDLYQCAPELLVGIIPYLTGELLSDKLETRLRAVSFTGDLFSSSEPTIAEPFQLVFSEFLTRLADRAVEIRMSVLDHVKSCLLANPSRSEASQIISALCDRLLDYDENVRKQVVEVILVADRLRDRSPLVKTLTMEKLADIFRVHCTGVDPTVDHKQFDWIPGRILRCYYDRDFRSESIESVLHGSLYPSGMSVKEKVKCWVRFFAVFDKVEVKALERILEQKQRLQLEMQKYLSLRQMYQSGDVQEIHQKAMFCFKIMSRFFFNPEKAEENFQALDQIENTNLWNVLVTLLNPDTSFNQSHACRNELLNILGENHSLSEFLGTLSLKCSYLLFNKEHVGEILLEASVQKFAGNNPYVQSCMNMLVILSQYSPSLLVGFDEELVNCLKDSNEIVKEGALNILAKGGGIIREQLAQSSSSVDLLLETLCLEGSRRQAKYAVHALAAITRDDGLMSLSVLYKRLVDMLEEKSHLQLCCNL</sequence>
<dbReference type="EMBL" id="CM042884">
    <property type="protein sequence ID" value="KAI4371180.1"/>
    <property type="molecule type" value="Genomic_DNA"/>
</dbReference>
<organism evidence="1 2">
    <name type="scientific">Melastoma candidum</name>
    <dbReference type="NCBI Taxonomy" id="119954"/>
    <lineage>
        <taxon>Eukaryota</taxon>
        <taxon>Viridiplantae</taxon>
        <taxon>Streptophyta</taxon>
        <taxon>Embryophyta</taxon>
        <taxon>Tracheophyta</taxon>
        <taxon>Spermatophyta</taxon>
        <taxon>Magnoliopsida</taxon>
        <taxon>eudicotyledons</taxon>
        <taxon>Gunneridae</taxon>
        <taxon>Pentapetalae</taxon>
        <taxon>rosids</taxon>
        <taxon>malvids</taxon>
        <taxon>Myrtales</taxon>
        <taxon>Melastomataceae</taxon>
        <taxon>Melastomatoideae</taxon>
        <taxon>Melastomateae</taxon>
        <taxon>Melastoma</taxon>
    </lineage>
</organism>
<name>A0ACB9QXK9_9MYRT</name>
<comment type="caution">
    <text evidence="1">The sequence shown here is derived from an EMBL/GenBank/DDBJ whole genome shotgun (WGS) entry which is preliminary data.</text>
</comment>
<evidence type="ECO:0000313" key="2">
    <source>
        <dbReference type="Proteomes" id="UP001057402"/>
    </source>
</evidence>